<dbReference type="EMBL" id="JAJSOF020000005">
    <property type="protein sequence ID" value="KAJ4447486.1"/>
    <property type="molecule type" value="Genomic_DNA"/>
</dbReference>
<comment type="caution">
    <text evidence="1">The sequence shown here is derived from an EMBL/GenBank/DDBJ whole genome shotgun (WGS) entry which is preliminary data.</text>
</comment>
<evidence type="ECO:0000313" key="2">
    <source>
        <dbReference type="Proteomes" id="UP001148838"/>
    </source>
</evidence>
<protein>
    <submittedName>
        <fullName evidence="1">Uncharacterized protein</fullName>
    </submittedName>
</protein>
<reference evidence="1 2" key="1">
    <citation type="journal article" date="2022" name="Allergy">
        <title>Genome assembly and annotation of Periplaneta americana reveal a comprehensive cockroach allergen profile.</title>
        <authorList>
            <person name="Wang L."/>
            <person name="Xiong Q."/>
            <person name="Saelim N."/>
            <person name="Wang L."/>
            <person name="Nong W."/>
            <person name="Wan A.T."/>
            <person name="Shi M."/>
            <person name="Liu X."/>
            <person name="Cao Q."/>
            <person name="Hui J.H.L."/>
            <person name="Sookrung N."/>
            <person name="Leung T.F."/>
            <person name="Tungtrongchitr A."/>
            <person name="Tsui S.K.W."/>
        </authorList>
    </citation>
    <scope>NUCLEOTIDE SEQUENCE [LARGE SCALE GENOMIC DNA]</scope>
    <source>
        <strain evidence="1">PWHHKU_190912</strain>
    </source>
</reference>
<accession>A0ABQ8TMZ5</accession>
<dbReference type="Proteomes" id="UP001148838">
    <property type="component" value="Unassembled WGS sequence"/>
</dbReference>
<name>A0ABQ8TMZ5_PERAM</name>
<keyword evidence="2" id="KW-1185">Reference proteome</keyword>
<proteinExistence type="predicted"/>
<sequence length="122" mass="13220">MCSDTLVLCPALKCDVSSATVCHLSCFTSLPSLQRPTSVMRGGCPTPVCLDVVSPWFRLLLKTLTTALLEHPTSHAVSEMLVLSLCAITICPRSNADRSRALHILHTDSMLTDTTCTVRMSD</sequence>
<organism evidence="1 2">
    <name type="scientific">Periplaneta americana</name>
    <name type="common">American cockroach</name>
    <name type="synonym">Blatta americana</name>
    <dbReference type="NCBI Taxonomy" id="6978"/>
    <lineage>
        <taxon>Eukaryota</taxon>
        <taxon>Metazoa</taxon>
        <taxon>Ecdysozoa</taxon>
        <taxon>Arthropoda</taxon>
        <taxon>Hexapoda</taxon>
        <taxon>Insecta</taxon>
        <taxon>Pterygota</taxon>
        <taxon>Neoptera</taxon>
        <taxon>Polyneoptera</taxon>
        <taxon>Dictyoptera</taxon>
        <taxon>Blattodea</taxon>
        <taxon>Blattoidea</taxon>
        <taxon>Blattidae</taxon>
        <taxon>Blattinae</taxon>
        <taxon>Periplaneta</taxon>
    </lineage>
</organism>
<evidence type="ECO:0000313" key="1">
    <source>
        <dbReference type="EMBL" id="KAJ4447486.1"/>
    </source>
</evidence>
<gene>
    <name evidence="1" type="ORF">ANN_09493</name>
</gene>